<evidence type="ECO:0000256" key="11">
    <source>
        <dbReference type="ARBA" id="ARBA00022989"/>
    </source>
</evidence>
<keyword evidence="10 13" id="KW-0653">Protein transport</keyword>
<keyword evidence="7" id="KW-1003">Cell membrane</keyword>
<evidence type="ECO:0000256" key="7">
    <source>
        <dbReference type="ARBA" id="ARBA00022475"/>
    </source>
</evidence>
<evidence type="ECO:0000256" key="2">
    <source>
        <dbReference type="ARBA" id="ARBA00004249"/>
    </source>
</evidence>
<evidence type="ECO:0000256" key="6">
    <source>
        <dbReference type="ARBA" id="ARBA00022448"/>
    </source>
</evidence>
<evidence type="ECO:0000256" key="12">
    <source>
        <dbReference type="ARBA" id="ARBA00023136"/>
    </source>
</evidence>
<accession>A0ABZ3F570</accession>
<evidence type="ECO:0000256" key="14">
    <source>
        <dbReference type="SAM" id="Phobius"/>
    </source>
</evidence>
<evidence type="ECO:0000313" key="16">
    <source>
        <dbReference type="Proteomes" id="UP001434737"/>
    </source>
</evidence>
<keyword evidence="8" id="KW-0997">Cell inner membrane</keyword>
<dbReference type="PANTHER" id="PTHR30558:SF12">
    <property type="entry name" value="BIOPOLYMER TRANSPORT PROTEIN EXBD"/>
    <property type="match status" value="1"/>
</dbReference>
<evidence type="ECO:0000256" key="1">
    <source>
        <dbReference type="ARBA" id="ARBA00003540"/>
    </source>
</evidence>
<dbReference type="Gene3D" id="3.30.420.270">
    <property type="match status" value="1"/>
</dbReference>
<keyword evidence="16" id="KW-1185">Reference proteome</keyword>
<comment type="subunit">
    <text evidence="4">The accessory proteins ExbB and ExbD seem to form a complex with TonB.</text>
</comment>
<dbReference type="NCBIfam" id="TIGR02804">
    <property type="entry name" value="ExbD_2"/>
    <property type="match status" value="1"/>
</dbReference>
<name>A0ABZ3F570_9HELI</name>
<keyword evidence="11 14" id="KW-1133">Transmembrane helix</keyword>
<evidence type="ECO:0000256" key="8">
    <source>
        <dbReference type="ARBA" id="ARBA00022519"/>
    </source>
</evidence>
<proteinExistence type="inferred from homology"/>
<dbReference type="RefSeq" id="WP_300449024.1">
    <property type="nucleotide sequence ID" value="NZ_CP145316.1"/>
</dbReference>
<evidence type="ECO:0000313" key="15">
    <source>
        <dbReference type="EMBL" id="XAM18326.1"/>
    </source>
</evidence>
<dbReference type="Proteomes" id="UP001434737">
    <property type="component" value="Chromosome"/>
</dbReference>
<gene>
    <name evidence="15" type="primary">exbD</name>
    <name evidence="15" type="ORF">V3I05_01145</name>
</gene>
<comment type="subcellular location">
    <subcellularLocation>
        <location evidence="2">Cell inner membrane</location>
        <topology evidence="2">Single-pass type II membrane protein</topology>
    </subcellularLocation>
    <subcellularLocation>
        <location evidence="13">Cell membrane</location>
        <topology evidence="13">Single-pass type II membrane protein</topology>
    </subcellularLocation>
</comment>
<dbReference type="InterPro" id="IPR003400">
    <property type="entry name" value="ExbD"/>
</dbReference>
<protein>
    <recommendedName>
        <fullName evidence="5">Biopolymer transport protein ExbD</fullName>
    </recommendedName>
</protein>
<keyword evidence="9 13" id="KW-0812">Transmembrane</keyword>
<dbReference type="EMBL" id="CP145316">
    <property type="protein sequence ID" value="XAM18326.1"/>
    <property type="molecule type" value="Genomic_DNA"/>
</dbReference>
<evidence type="ECO:0000256" key="5">
    <source>
        <dbReference type="ARBA" id="ARBA00022090"/>
    </source>
</evidence>
<evidence type="ECO:0000256" key="4">
    <source>
        <dbReference type="ARBA" id="ARBA00011471"/>
    </source>
</evidence>
<dbReference type="Pfam" id="PF02472">
    <property type="entry name" value="ExbD"/>
    <property type="match status" value="1"/>
</dbReference>
<dbReference type="InterPro" id="IPR014171">
    <property type="entry name" value="TonB_ExbD_2"/>
</dbReference>
<keyword evidence="12 14" id="KW-0472">Membrane</keyword>
<sequence>MRIPKKDGLNIVPFIDVMLVLLAIVLSVSTFIAQGQIKVELPYASQNQQNKEEKPIVIAIDNNNIIYFNDKPIDIQSLKTELSSIDNKTLIQLKSDKDSKFESFIQIVDILKEKGHENFGISTKNK</sequence>
<comment type="function">
    <text evidence="1">Involved in the TonB-dependent energy-dependent transport of various receptor-bound substrates.</text>
</comment>
<evidence type="ECO:0000256" key="10">
    <source>
        <dbReference type="ARBA" id="ARBA00022927"/>
    </source>
</evidence>
<feature type="transmembrane region" description="Helical" evidence="14">
    <location>
        <begin position="12"/>
        <end position="33"/>
    </location>
</feature>
<organism evidence="15 16">
    <name type="scientific">Helicobacter mastomyrinus</name>
    <dbReference type="NCBI Taxonomy" id="287948"/>
    <lineage>
        <taxon>Bacteria</taxon>
        <taxon>Pseudomonadati</taxon>
        <taxon>Campylobacterota</taxon>
        <taxon>Epsilonproteobacteria</taxon>
        <taxon>Campylobacterales</taxon>
        <taxon>Helicobacteraceae</taxon>
        <taxon>Helicobacter</taxon>
    </lineage>
</organism>
<reference evidence="15 16" key="1">
    <citation type="submission" date="2024-02" db="EMBL/GenBank/DDBJ databases">
        <title>Genome and pathogenicity analysis of Helicobacter mastomyrinus isolated from mice.</title>
        <authorList>
            <person name="Zhu L."/>
        </authorList>
    </citation>
    <scope>NUCLEOTIDE SEQUENCE [LARGE SCALE GENOMIC DNA]</scope>
    <source>
        <strain evidence="15 16">Hm-17</strain>
    </source>
</reference>
<evidence type="ECO:0000256" key="9">
    <source>
        <dbReference type="ARBA" id="ARBA00022692"/>
    </source>
</evidence>
<dbReference type="PANTHER" id="PTHR30558">
    <property type="entry name" value="EXBD MEMBRANE COMPONENT OF PMF-DRIVEN MACROMOLECULE IMPORT SYSTEM"/>
    <property type="match status" value="1"/>
</dbReference>
<evidence type="ECO:0000256" key="3">
    <source>
        <dbReference type="ARBA" id="ARBA00005811"/>
    </source>
</evidence>
<keyword evidence="6 13" id="KW-0813">Transport</keyword>
<comment type="similarity">
    <text evidence="3 13">Belongs to the ExbD/TolR family.</text>
</comment>
<evidence type="ECO:0000256" key="13">
    <source>
        <dbReference type="RuleBase" id="RU003879"/>
    </source>
</evidence>